<evidence type="ECO:0000313" key="1">
    <source>
        <dbReference type="EMBL" id="KAH9824454.1"/>
    </source>
</evidence>
<proteinExistence type="predicted"/>
<dbReference type="EMBL" id="RIBY02002156">
    <property type="protein sequence ID" value="KAH9824454.1"/>
    <property type="molecule type" value="Genomic_DNA"/>
</dbReference>
<reference evidence="1 2" key="2">
    <citation type="journal article" date="2021" name="Curr. Genet.">
        <title>Genetic response to nitrogen starvation in the aggressive Eucalyptus foliar pathogen Teratosphaeria destructans.</title>
        <authorList>
            <person name="Havenga M."/>
            <person name="Wingfield B.D."/>
            <person name="Wingfield M.J."/>
            <person name="Dreyer L.L."/>
            <person name="Roets F."/>
            <person name="Aylward J."/>
        </authorList>
    </citation>
    <scope>NUCLEOTIDE SEQUENCE [LARGE SCALE GENOMIC DNA]</scope>
    <source>
        <strain evidence="1">CMW44962</strain>
    </source>
</reference>
<keyword evidence="2" id="KW-1185">Reference proteome</keyword>
<evidence type="ECO:0000313" key="2">
    <source>
        <dbReference type="Proteomes" id="UP001138500"/>
    </source>
</evidence>
<dbReference type="Gene3D" id="1.20.1250.20">
    <property type="entry name" value="MFS general substrate transporter like domains"/>
    <property type="match status" value="1"/>
</dbReference>
<name>A0A9W7SM97_9PEZI</name>
<organism evidence="1 2">
    <name type="scientific">Teratosphaeria destructans</name>
    <dbReference type="NCBI Taxonomy" id="418781"/>
    <lineage>
        <taxon>Eukaryota</taxon>
        <taxon>Fungi</taxon>
        <taxon>Dikarya</taxon>
        <taxon>Ascomycota</taxon>
        <taxon>Pezizomycotina</taxon>
        <taxon>Dothideomycetes</taxon>
        <taxon>Dothideomycetidae</taxon>
        <taxon>Mycosphaerellales</taxon>
        <taxon>Teratosphaeriaceae</taxon>
        <taxon>Teratosphaeria</taxon>
    </lineage>
</organism>
<sequence>MALIPEDSLSSRLDEVEAFKQSPPGRLLEANPSFVTIGLVVQILGALYYQDNHGHVPTVEADLIKGALHLGMITGQILFGVFGD</sequence>
<comment type="caution">
    <text evidence="1">The sequence shown here is derived from an EMBL/GenBank/DDBJ whole genome shotgun (WGS) entry which is preliminary data.</text>
</comment>
<dbReference type="InterPro" id="IPR036259">
    <property type="entry name" value="MFS_trans_sf"/>
</dbReference>
<dbReference type="AlphaFoldDB" id="A0A9W7SM97"/>
<dbReference type="Proteomes" id="UP001138500">
    <property type="component" value="Unassembled WGS sequence"/>
</dbReference>
<reference evidence="1 2" key="1">
    <citation type="journal article" date="2018" name="IMA Fungus">
        <title>IMA Genome-F 10: Nine draft genome sequences of Claviceps purpurea s.lat., including C. arundinis, C. humidiphila, and C. cf. spartinae, pseudomolecules for the pitch canker pathogen Fusarium circinatum, draft genome of Davidsoniella eucalypti, Grosmannia galeiformis, Quambalaria eucalypti, and Teratosphaeria destructans.</title>
        <authorList>
            <person name="Wingfield B.D."/>
            <person name="Liu M."/>
            <person name="Nguyen H.D."/>
            <person name="Lane F.A."/>
            <person name="Morgan S.W."/>
            <person name="De Vos L."/>
            <person name="Wilken P.M."/>
            <person name="Duong T.A."/>
            <person name="Aylward J."/>
            <person name="Coetzee M.P."/>
            <person name="Dadej K."/>
            <person name="De Beer Z.W."/>
            <person name="Findlay W."/>
            <person name="Havenga M."/>
            <person name="Kolarik M."/>
            <person name="Menzies J.G."/>
            <person name="Naidoo K."/>
            <person name="Pochopski O."/>
            <person name="Shoukouhi P."/>
            <person name="Santana Q.C."/>
            <person name="Seifert K.A."/>
            <person name="Soal N."/>
            <person name="Steenkamp E.T."/>
            <person name="Tatham C.T."/>
            <person name="van der Nest M.A."/>
            <person name="Wingfield M.J."/>
        </authorList>
    </citation>
    <scope>NUCLEOTIDE SEQUENCE [LARGE SCALE GENOMIC DNA]</scope>
    <source>
        <strain evidence="1">CMW44962</strain>
    </source>
</reference>
<protein>
    <submittedName>
        <fullName evidence="1">MFS transporter, PHS family, inorganic phosphate transporter</fullName>
    </submittedName>
</protein>
<dbReference type="OrthoDB" id="433512at2759"/>
<accession>A0A9W7SM97</accession>
<gene>
    <name evidence="1" type="ORF">Tdes44962_MAKER04404</name>
</gene>